<dbReference type="InterPro" id="IPR008991">
    <property type="entry name" value="Translation_prot_SH3-like_sf"/>
</dbReference>
<evidence type="ECO:0000256" key="1">
    <source>
        <dbReference type="ARBA" id="ARBA00005781"/>
    </source>
</evidence>
<feature type="non-terminal residue" evidence="4">
    <location>
        <position position="1"/>
    </location>
</feature>
<keyword evidence="5" id="KW-1185">Reference proteome</keyword>
<evidence type="ECO:0000256" key="2">
    <source>
        <dbReference type="ARBA" id="ARBA00022980"/>
    </source>
</evidence>
<dbReference type="PANTHER" id="PTHR15680">
    <property type="entry name" value="RIBOSOMAL PROTEIN L19"/>
    <property type="match status" value="1"/>
</dbReference>
<dbReference type="AlphaFoldDB" id="A0A9P4J2S4"/>
<dbReference type="GO" id="GO:0006412">
    <property type="term" value="P:translation"/>
    <property type="evidence" value="ECO:0007669"/>
    <property type="project" value="InterPro"/>
</dbReference>
<organism evidence="4 5">
    <name type="scientific">Myriangium duriaei CBS 260.36</name>
    <dbReference type="NCBI Taxonomy" id="1168546"/>
    <lineage>
        <taxon>Eukaryota</taxon>
        <taxon>Fungi</taxon>
        <taxon>Dikarya</taxon>
        <taxon>Ascomycota</taxon>
        <taxon>Pezizomycotina</taxon>
        <taxon>Dothideomycetes</taxon>
        <taxon>Dothideomycetidae</taxon>
        <taxon>Myriangiales</taxon>
        <taxon>Myriangiaceae</taxon>
        <taxon>Myriangium</taxon>
    </lineage>
</organism>
<dbReference type="Gene3D" id="2.30.30.790">
    <property type="match status" value="1"/>
</dbReference>
<dbReference type="Proteomes" id="UP000799439">
    <property type="component" value="Unassembled WGS sequence"/>
</dbReference>
<comment type="caution">
    <text evidence="4">The sequence shown here is derived from an EMBL/GenBank/DDBJ whole genome shotgun (WGS) entry which is preliminary data.</text>
</comment>
<evidence type="ECO:0000313" key="5">
    <source>
        <dbReference type="Proteomes" id="UP000799439"/>
    </source>
</evidence>
<dbReference type="EMBL" id="ML996085">
    <property type="protein sequence ID" value="KAF2153426.1"/>
    <property type="molecule type" value="Genomic_DNA"/>
</dbReference>
<dbReference type="InterPro" id="IPR001857">
    <property type="entry name" value="Ribosomal_bL19"/>
</dbReference>
<dbReference type="GO" id="GO:0005762">
    <property type="term" value="C:mitochondrial large ribosomal subunit"/>
    <property type="evidence" value="ECO:0007669"/>
    <property type="project" value="TreeGrafter"/>
</dbReference>
<dbReference type="InterPro" id="IPR038657">
    <property type="entry name" value="Ribosomal_bL19_sf"/>
</dbReference>
<gene>
    <name evidence="4" type="ORF">K461DRAFT_225225</name>
</gene>
<dbReference type="GO" id="GO:0003735">
    <property type="term" value="F:structural constituent of ribosome"/>
    <property type="evidence" value="ECO:0007669"/>
    <property type="project" value="InterPro"/>
</dbReference>
<comment type="similarity">
    <text evidence="1">Belongs to the bacterial ribosomal protein bL19 family.</text>
</comment>
<dbReference type="PANTHER" id="PTHR15680:SF9">
    <property type="entry name" value="LARGE RIBOSOMAL SUBUNIT PROTEIN BL19M"/>
    <property type="match status" value="1"/>
</dbReference>
<dbReference type="OrthoDB" id="432645at2759"/>
<evidence type="ECO:0008006" key="6">
    <source>
        <dbReference type="Google" id="ProtNLM"/>
    </source>
</evidence>
<evidence type="ECO:0000256" key="3">
    <source>
        <dbReference type="ARBA" id="ARBA00023274"/>
    </source>
</evidence>
<keyword evidence="3" id="KW-0687">Ribonucleoprotein</keyword>
<reference evidence="4" key="1">
    <citation type="journal article" date="2020" name="Stud. Mycol.">
        <title>101 Dothideomycetes genomes: a test case for predicting lifestyles and emergence of pathogens.</title>
        <authorList>
            <person name="Haridas S."/>
            <person name="Albert R."/>
            <person name="Binder M."/>
            <person name="Bloem J."/>
            <person name="Labutti K."/>
            <person name="Salamov A."/>
            <person name="Andreopoulos B."/>
            <person name="Baker S."/>
            <person name="Barry K."/>
            <person name="Bills G."/>
            <person name="Bluhm B."/>
            <person name="Cannon C."/>
            <person name="Castanera R."/>
            <person name="Culley D."/>
            <person name="Daum C."/>
            <person name="Ezra D."/>
            <person name="Gonzalez J."/>
            <person name="Henrissat B."/>
            <person name="Kuo A."/>
            <person name="Liang C."/>
            <person name="Lipzen A."/>
            <person name="Lutzoni F."/>
            <person name="Magnuson J."/>
            <person name="Mondo S."/>
            <person name="Nolan M."/>
            <person name="Ohm R."/>
            <person name="Pangilinan J."/>
            <person name="Park H.-J."/>
            <person name="Ramirez L."/>
            <person name="Alfaro M."/>
            <person name="Sun H."/>
            <person name="Tritt A."/>
            <person name="Yoshinaga Y."/>
            <person name="Zwiers L.-H."/>
            <person name="Turgeon B."/>
            <person name="Goodwin S."/>
            <person name="Spatafora J."/>
            <person name="Crous P."/>
            <person name="Grigoriev I."/>
        </authorList>
    </citation>
    <scope>NUCLEOTIDE SEQUENCE</scope>
    <source>
        <strain evidence="4">CBS 260.36</strain>
    </source>
</reference>
<dbReference type="SUPFAM" id="SSF50104">
    <property type="entry name" value="Translation proteins SH3-like domain"/>
    <property type="match status" value="1"/>
</dbReference>
<sequence length="168" mass="18677">FRPLPVPRSPPHIKKTCPDPIAAVSASQLSLLDPSGQRTRLFSPDNPERINPGDIVLVRLGGGADPVSGVVLAIRRKTPVDTAILLRNHLTRLAVEVWVKVYSPNVTGIEVVQRKEKRARRNKLYYYRTAKHDLGSLENMVRTYIRARSGLGQKKTGLQGRGAQVKKK</sequence>
<accession>A0A9P4J2S4</accession>
<proteinExistence type="inferred from homology"/>
<protein>
    <recommendedName>
        <fullName evidence="6">Ribosomal protein L19</fullName>
    </recommendedName>
</protein>
<name>A0A9P4J2S4_9PEZI</name>
<dbReference type="Pfam" id="PF01245">
    <property type="entry name" value="Ribosomal_L19"/>
    <property type="match status" value="1"/>
</dbReference>
<keyword evidence="2" id="KW-0689">Ribosomal protein</keyword>
<evidence type="ECO:0000313" key="4">
    <source>
        <dbReference type="EMBL" id="KAF2153426.1"/>
    </source>
</evidence>